<evidence type="ECO:0000256" key="3">
    <source>
        <dbReference type="ARBA" id="ARBA00022553"/>
    </source>
</evidence>
<evidence type="ECO:0000256" key="2">
    <source>
        <dbReference type="ARBA" id="ARBA00022490"/>
    </source>
</evidence>
<dbReference type="EMBL" id="JABFUD020000025">
    <property type="protein sequence ID" value="KAI5059414.1"/>
    <property type="molecule type" value="Genomic_DNA"/>
</dbReference>
<dbReference type="Pfam" id="PF00397">
    <property type="entry name" value="WW"/>
    <property type="match status" value="1"/>
</dbReference>
<evidence type="ECO:0000313" key="6">
    <source>
        <dbReference type="EMBL" id="KAI5059414.1"/>
    </source>
</evidence>
<evidence type="ECO:0000259" key="5">
    <source>
        <dbReference type="PROSITE" id="PS50020"/>
    </source>
</evidence>
<evidence type="ECO:0000313" key="7">
    <source>
        <dbReference type="Proteomes" id="UP000886520"/>
    </source>
</evidence>
<evidence type="ECO:0000256" key="1">
    <source>
        <dbReference type="ARBA" id="ARBA00004496"/>
    </source>
</evidence>
<dbReference type="CDD" id="cd00201">
    <property type="entry name" value="WW"/>
    <property type="match status" value="1"/>
</dbReference>
<reference evidence="6" key="1">
    <citation type="submission" date="2021-01" db="EMBL/GenBank/DDBJ databases">
        <title>Adiantum capillus-veneris genome.</title>
        <authorList>
            <person name="Fang Y."/>
            <person name="Liao Q."/>
        </authorList>
    </citation>
    <scope>NUCLEOTIDE SEQUENCE</scope>
    <source>
        <strain evidence="6">H3</strain>
        <tissue evidence="6">Leaf</tissue>
    </source>
</reference>
<dbReference type="AlphaFoldDB" id="A0A9D4U2M2"/>
<organism evidence="6 7">
    <name type="scientific">Adiantum capillus-veneris</name>
    <name type="common">Maidenhair fern</name>
    <dbReference type="NCBI Taxonomy" id="13818"/>
    <lineage>
        <taxon>Eukaryota</taxon>
        <taxon>Viridiplantae</taxon>
        <taxon>Streptophyta</taxon>
        <taxon>Embryophyta</taxon>
        <taxon>Tracheophyta</taxon>
        <taxon>Polypodiopsida</taxon>
        <taxon>Polypodiidae</taxon>
        <taxon>Polypodiales</taxon>
        <taxon>Pteridineae</taxon>
        <taxon>Pteridaceae</taxon>
        <taxon>Vittarioideae</taxon>
        <taxon>Adiantum</taxon>
    </lineage>
</organism>
<dbReference type="GO" id="GO:0005737">
    <property type="term" value="C:cytoplasm"/>
    <property type="evidence" value="ECO:0007669"/>
    <property type="project" value="UniProtKB-SubCell"/>
</dbReference>
<comment type="caution">
    <text evidence="6">The sequence shown here is derived from an EMBL/GenBank/DDBJ whole genome shotgun (WGS) entry which is preliminary data.</text>
</comment>
<dbReference type="Proteomes" id="UP000886520">
    <property type="component" value="Chromosome 25"/>
</dbReference>
<feature type="compositionally biased region" description="Basic and acidic residues" evidence="4">
    <location>
        <begin position="225"/>
        <end position="241"/>
    </location>
</feature>
<comment type="subcellular location">
    <subcellularLocation>
        <location evidence="1">Cytoplasm</location>
    </subcellularLocation>
</comment>
<dbReference type="InterPro" id="IPR051105">
    <property type="entry name" value="WWC/KIBRA_Hippo_Reg"/>
</dbReference>
<name>A0A9D4U2M2_ADICA</name>
<dbReference type="InterPro" id="IPR001202">
    <property type="entry name" value="WW_dom"/>
</dbReference>
<feature type="region of interest" description="Disordered" evidence="4">
    <location>
        <begin position="225"/>
        <end position="252"/>
    </location>
</feature>
<keyword evidence="7" id="KW-1185">Reference proteome</keyword>
<dbReference type="OrthoDB" id="670666at2759"/>
<dbReference type="PROSITE" id="PS50020">
    <property type="entry name" value="WW_DOMAIN_2"/>
    <property type="match status" value="1"/>
</dbReference>
<evidence type="ECO:0000256" key="4">
    <source>
        <dbReference type="SAM" id="MobiDB-lite"/>
    </source>
</evidence>
<feature type="domain" description="WW" evidence="5">
    <location>
        <begin position="115"/>
        <end position="149"/>
    </location>
</feature>
<sequence>MAAMSMATLCSSNANYVEANEAGVLNHAVGRKSQNAAGGERAHIIDSASAPSTSSSSSGGRCWPSSQRWCKESLTAMETHLSLLQQTSQTPALNAKLSRAAPPLDLASHMGAALAQLPYGWEQHLDLRTGRIYYFNWETCKRSYNDPRKALRRAEEIVNGLMQQAMNNALKLAEGKDYINHEEKLQSSVTQELNGVCGYSKNLNILMQPCNDISKNDEEMEVESKWKPNEELADRFSDNELRQGSQSDDMTNGSINFLSSLIRTNSDDHSHNDGSNAPNKLDASTPKLEALSCHHCLSHIIIHIANPWCPLCGFALV</sequence>
<gene>
    <name evidence="6" type="ORF">GOP47_0025733</name>
</gene>
<dbReference type="SUPFAM" id="SSF51045">
    <property type="entry name" value="WW domain"/>
    <property type="match status" value="1"/>
</dbReference>
<dbReference type="PANTHER" id="PTHR14791">
    <property type="entry name" value="BOMB/KIRA PROTEINS"/>
    <property type="match status" value="1"/>
</dbReference>
<dbReference type="InterPro" id="IPR036020">
    <property type="entry name" value="WW_dom_sf"/>
</dbReference>
<dbReference type="Gene3D" id="2.20.70.10">
    <property type="match status" value="1"/>
</dbReference>
<protein>
    <recommendedName>
        <fullName evidence="5">WW domain-containing protein</fullName>
    </recommendedName>
</protein>
<accession>A0A9D4U2M2</accession>
<keyword evidence="3" id="KW-0597">Phosphoprotein</keyword>
<dbReference type="PANTHER" id="PTHR14791:SF29">
    <property type="entry name" value="PROTEIN KIBRA"/>
    <property type="match status" value="1"/>
</dbReference>
<feature type="compositionally biased region" description="Polar residues" evidence="4">
    <location>
        <begin position="242"/>
        <end position="252"/>
    </location>
</feature>
<proteinExistence type="predicted"/>
<keyword evidence="2" id="KW-0963">Cytoplasm</keyword>